<dbReference type="InParanoid" id="A0A163IWJ3"/>
<evidence type="ECO:0000313" key="3">
    <source>
        <dbReference type="Proteomes" id="UP000078561"/>
    </source>
</evidence>
<gene>
    <name evidence="2" type="primary">ABSGL_01065.1 scaffold 1223</name>
</gene>
<feature type="compositionally biased region" description="Polar residues" evidence="1">
    <location>
        <begin position="10"/>
        <end position="26"/>
    </location>
</feature>
<protein>
    <submittedName>
        <fullName evidence="2">Uncharacterized protein</fullName>
    </submittedName>
</protein>
<evidence type="ECO:0000256" key="1">
    <source>
        <dbReference type="SAM" id="MobiDB-lite"/>
    </source>
</evidence>
<feature type="compositionally biased region" description="Low complexity" evidence="1">
    <location>
        <begin position="311"/>
        <end position="324"/>
    </location>
</feature>
<sequence length="479" mass="53083">MSNVQAVIAALNQQSNATNGASPTSNRRSKQGPDIASLRSQFGSSSAHKPPKRSSQVEANPATPRQRLSSSPIDATKASLIEQLEKVTTERDQLKGRLDGRMIDSAPESPACVSSTKKEISTLPPDSSSFCWFDVNDIDSGNTCSAQQHLTDDHTNEEDIINTYNQRVSTQNQQEQQILTLQQQLAACDIGTQWMMNKYVGELERTRLHTNLLVSIVKNQEKLINAMENNNSKPISLSSQEQQIVLLQSQLELQRMELDDKEDLITLMAEERDILAQKVKQLTYQMLYTTPSSPHHPPIEGERQHRNHPRTSSSSSTGSSLSSYTTNTSLSTLSLVDWISVNNIQQQYNSQSAPLMTTSMAKPPSKSVSPPQTPPPKQKLPLLPSSSSSSSSSSWSSELSPRSTLVLTPSSSPGLPSFERLPSLDYQDSLLHKKSMPDMLPLQDYHHQYTLGYSGFEESGKGLGRQKSFWKGWRNRLSG</sequence>
<keyword evidence="3" id="KW-1185">Reference proteome</keyword>
<feature type="compositionally biased region" description="Polar residues" evidence="1">
    <location>
        <begin position="405"/>
        <end position="414"/>
    </location>
</feature>
<dbReference type="OrthoDB" id="2290922at2759"/>
<dbReference type="Proteomes" id="UP000078561">
    <property type="component" value="Unassembled WGS sequence"/>
</dbReference>
<feature type="compositionally biased region" description="Polar residues" evidence="1">
    <location>
        <begin position="38"/>
        <end position="58"/>
    </location>
</feature>
<dbReference type="STRING" id="4829.A0A163IWJ3"/>
<name>A0A163IWJ3_ABSGL</name>
<feature type="region of interest" description="Disordered" evidence="1">
    <location>
        <begin position="101"/>
        <end position="120"/>
    </location>
</feature>
<organism evidence="2">
    <name type="scientific">Absidia glauca</name>
    <name type="common">Pin mould</name>
    <dbReference type="NCBI Taxonomy" id="4829"/>
    <lineage>
        <taxon>Eukaryota</taxon>
        <taxon>Fungi</taxon>
        <taxon>Fungi incertae sedis</taxon>
        <taxon>Mucoromycota</taxon>
        <taxon>Mucoromycotina</taxon>
        <taxon>Mucoromycetes</taxon>
        <taxon>Mucorales</taxon>
        <taxon>Cunninghamellaceae</taxon>
        <taxon>Absidia</taxon>
    </lineage>
</organism>
<feature type="compositionally biased region" description="Low complexity" evidence="1">
    <location>
        <begin position="379"/>
        <end position="403"/>
    </location>
</feature>
<evidence type="ECO:0000313" key="2">
    <source>
        <dbReference type="EMBL" id="SAL95724.1"/>
    </source>
</evidence>
<feature type="region of interest" description="Disordered" evidence="1">
    <location>
        <begin position="10"/>
        <end position="75"/>
    </location>
</feature>
<reference evidence="2" key="1">
    <citation type="submission" date="2016-04" db="EMBL/GenBank/DDBJ databases">
        <authorList>
            <person name="Evans L.H."/>
            <person name="Alamgir A."/>
            <person name="Owens N."/>
            <person name="Weber N.D."/>
            <person name="Virtaneva K."/>
            <person name="Barbian K."/>
            <person name="Babar A."/>
            <person name="Rosenke K."/>
        </authorList>
    </citation>
    <scope>NUCLEOTIDE SEQUENCE [LARGE SCALE GENOMIC DNA]</scope>
    <source>
        <strain evidence="2">CBS 101.48</strain>
    </source>
</reference>
<feature type="region of interest" description="Disordered" evidence="1">
    <location>
        <begin position="289"/>
        <end position="324"/>
    </location>
</feature>
<feature type="region of interest" description="Disordered" evidence="1">
    <location>
        <begin position="356"/>
        <end position="419"/>
    </location>
</feature>
<dbReference type="AlphaFoldDB" id="A0A163IWJ3"/>
<dbReference type="EMBL" id="LT550481">
    <property type="protein sequence ID" value="SAL95724.1"/>
    <property type="molecule type" value="Genomic_DNA"/>
</dbReference>
<accession>A0A163IWJ3</accession>
<proteinExistence type="predicted"/>